<dbReference type="InterPro" id="IPR034136">
    <property type="entry name" value="TOPRIM_Topo6A/Spo11"/>
</dbReference>
<feature type="region of interest" description="Disordered" evidence="10">
    <location>
        <begin position="504"/>
        <end position="551"/>
    </location>
</feature>
<dbReference type="EMBL" id="JAKROA010000001">
    <property type="protein sequence ID" value="KAL5112218.1"/>
    <property type="molecule type" value="Genomic_DNA"/>
</dbReference>
<dbReference type="PANTHER" id="PTHR10625:SF5">
    <property type="entry name" value="HISTONE DEACETYLASE"/>
    <property type="match status" value="1"/>
</dbReference>
<keyword evidence="5" id="KW-0378">Hydrolase</keyword>
<feature type="compositionally biased region" description="Low complexity" evidence="10">
    <location>
        <begin position="147"/>
        <end position="163"/>
    </location>
</feature>
<keyword evidence="7" id="KW-0805">Transcription regulation</keyword>
<evidence type="ECO:0000256" key="6">
    <source>
        <dbReference type="ARBA" id="ARBA00022853"/>
    </source>
</evidence>
<accession>A0ABR4QQY3</accession>
<evidence type="ECO:0000256" key="9">
    <source>
        <dbReference type="ARBA" id="ARBA00023242"/>
    </source>
</evidence>
<feature type="domain" description="Histone deacetylase" evidence="11">
    <location>
        <begin position="928"/>
        <end position="1096"/>
    </location>
</feature>
<feature type="domain" description="Topoisomerase 6 subunit A/Spo11 TOPRIM" evidence="12">
    <location>
        <begin position="1323"/>
        <end position="1357"/>
    </location>
</feature>
<feature type="compositionally biased region" description="Polar residues" evidence="10">
    <location>
        <begin position="213"/>
        <end position="225"/>
    </location>
</feature>
<dbReference type="Pfam" id="PF21180">
    <property type="entry name" value="TOP6A-Spo11_Toprim"/>
    <property type="match status" value="1"/>
</dbReference>
<comment type="caution">
    <text evidence="13">The sequence shown here is derived from an EMBL/GenBank/DDBJ whole genome shotgun (WGS) entry which is preliminary data.</text>
</comment>
<feature type="compositionally biased region" description="Basic and acidic residues" evidence="10">
    <location>
        <begin position="526"/>
        <end position="535"/>
    </location>
</feature>
<dbReference type="InterPro" id="IPR000286">
    <property type="entry name" value="HDACs"/>
</dbReference>
<comment type="similarity">
    <text evidence="2">Belongs to the histone deacetylase family. HD type 2 subfamily.</text>
</comment>
<dbReference type="SUPFAM" id="SSF56726">
    <property type="entry name" value="DNA topoisomerase IV, alpha subunit"/>
    <property type="match status" value="1"/>
</dbReference>
<keyword evidence="14" id="KW-1185">Reference proteome</keyword>
<evidence type="ECO:0000256" key="3">
    <source>
        <dbReference type="ARBA" id="ARBA00012111"/>
    </source>
</evidence>
<evidence type="ECO:0000256" key="5">
    <source>
        <dbReference type="ARBA" id="ARBA00022801"/>
    </source>
</evidence>
<reference evidence="13 14" key="1">
    <citation type="journal article" date="2022" name="Front. Cell. Infect. Microbiol.">
        <title>The Genomes of Two Strains of Taenia crassiceps the Animal Model for the Study of Human Cysticercosis.</title>
        <authorList>
            <person name="Bobes R.J."/>
            <person name="Estrada K."/>
            <person name="Rios-Valencia D.G."/>
            <person name="Calderon-Gallegos A."/>
            <person name="de la Torre P."/>
            <person name="Carrero J.C."/>
            <person name="Sanchez-Flores A."/>
            <person name="Laclette J.P."/>
        </authorList>
    </citation>
    <scope>NUCLEOTIDE SEQUENCE [LARGE SCALE GENOMIC DNA]</scope>
    <source>
        <strain evidence="13">WFUcys</strain>
    </source>
</reference>
<feature type="compositionally biased region" description="Polar residues" evidence="10">
    <location>
        <begin position="509"/>
        <end position="525"/>
    </location>
</feature>
<dbReference type="Gene3D" id="3.40.800.20">
    <property type="entry name" value="Histone deacetylase domain"/>
    <property type="match status" value="1"/>
</dbReference>
<evidence type="ECO:0000256" key="7">
    <source>
        <dbReference type="ARBA" id="ARBA00023015"/>
    </source>
</evidence>
<evidence type="ECO:0000313" key="14">
    <source>
        <dbReference type="Proteomes" id="UP001651158"/>
    </source>
</evidence>
<dbReference type="Gene3D" id="3.40.1360.10">
    <property type="match status" value="1"/>
</dbReference>
<feature type="compositionally biased region" description="Low complexity" evidence="10">
    <location>
        <begin position="173"/>
        <end position="191"/>
    </location>
</feature>
<evidence type="ECO:0000256" key="10">
    <source>
        <dbReference type="SAM" id="MobiDB-lite"/>
    </source>
</evidence>
<feature type="region of interest" description="Disordered" evidence="10">
    <location>
        <begin position="1"/>
        <end position="22"/>
    </location>
</feature>
<organism evidence="13 14">
    <name type="scientific">Taenia crassiceps</name>
    <dbReference type="NCBI Taxonomy" id="6207"/>
    <lineage>
        <taxon>Eukaryota</taxon>
        <taxon>Metazoa</taxon>
        <taxon>Spiralia</taxon>
        <taxon>Lophotrochozoa</taxon>
        <taxon>Platyhelminthes</taxon>
        <taxon>Cestoda</taxon>
        <taxon>Eucestoda</taxon>
        <taxon>Cyclophyllidea</taxon>
        <taxon>Taeniidae</taxon>
        <taxon>Taenia</taxon>
    </lineage>
</organism>
<evidence type="ECO:0000256" key="4">
    <source>
        <dbReference type="ARBA" id="ARBA00022491"/>
    </source>
</evidence>
<comment type="subcellular location">
    <subcellularLocation>
        <location evidence="1">Nucleus</location>
    </subcellularLocation>
</comment>
<name>A0ABR4QQY3_9CEST</name>
<protein>
    <recommendedName>
        <fullName evidence="3">histone deacetylase</fullName>
        <ecNumber evidence="3">3.5.1.98</ecNumber>
    </recommendedName>
</protein>
<dbReference type="InterPro" id="IPR036078">
    <property type="entry name" value="Spo11/TopoVI_A_sf"/>
</dbReference>
<keyword evidence="6" id="KW-0156">Chromatin regulator</keyword>
<feature type="domain" description="Histone deacetylase" evidence="11">
    <location>
        <begin position="736"/>
        <end position="886"/>
    </location>
</feature>
<dbReference type="Pfam" id="PF00850">
    <property type="entry name" value="Hist_deacetyl"/>
    <property type="match status" value="2"/>
</dbReference>
<keyword evidence="9" id="KW-0539">Nucleus</keyword>
<proteinExistence type="inferred from homology"/>
<keyword evidence="4" id="KW-0678">Repressor</keyword>
<dbReference type="PANTHER" id="PTHR10625">
    <property type="entry name" value="HISTONE DEACETYLASE HDAC1-RELATED"/>
    <property type="match status" value="1"/>
</dbReference>
<dbReference type="PRINTS" id="PR01270">
    <property type="entry name" value="HDASUPER"/>
</dbReference>
<sequence length="1364" mass="146584">MQVNDSKNFHHQRKTSSIERIPTALCQQPASKYEPTSARQPLTHKQFSQEYERSSSLNELVAPKQHRKEVLEAAIGASVPVDRDLGAKMTVASLKSGNSIYDRVAAALNHSENLPVQILGLTPDHRRHSAFASTTTNVTASIDHIKSTSGSSQQSSGSSYTGSVGKQQTMIAPATPSGSTSTVATTTSKSHVSTHVRQRLKDCVLNKRRSKESATTGSGTASLVSPSMELDEDRGHPVTACPNHREYHPTDSEPGFPTGYGIPQMMCTAGQLAAGQRSAFPADNGNQLGNLPPWIFIALSAGQEIRFNIDTSMVASRNTSVLLRKTLSEPSLKIRGSSGGLKHKTNRNDRRSVNPLAVAAAVVSSAPYFAHHTRGSRSISEAGDVGQCLGLHKATSRPLPTLSQLALENKELPKHSEESDNTPMEVASETDSRTNTTSINIGTIDVDMSEKSETISKSPQHTDDSEAVQEFLASLAANPVAVSGGLLKATQNYLSLVREYMKYEKSKNSRGGSPKNTDQSMSLSKESGELCESGRGRQQSGQALHRRCKQVSGLLSRTRSAPIRLTGNMGRGNFGGSTSCEGSSGGGLIESGGTGGVDVGLLSAASAMAMEAAALTSTSTLKSFSKTVTSASLPEDEQRSKIMQQLRRKLLEKSDSPNSERSSYSAAGGNMCDPFYLKGGHQNASPLLERTASSPVVTLARRPTTEIPTSTEFTTVLAYDVGMLAHRCTCQIDANHPENPSRLVAIWQRIQSSGLAAECQHQPGRRAALTELQLAHRDVYTVLFGSNPASRSRIDPTLLATVRLCRLPCGGIGVDSDTAWHTAGHTAHAARLAAGCVIDLACRVILQQAPNGFALVRPPGHHAEPGQAMGFCYFNSVAVAARRAQLVRAMVPLEESGTGLPKLSASPLTNAYNSFELPNLEKSETIERTNEHPQITKILIIDWDVHHGNGTQTVFYADPTVLYISLHRYDDGAFFPGTGAPEEIGVGMGVGFTINIAWPSGITMADAEYLAAFRYIVLPVAQEFKPDMILVSSGFDAAPGHPANLGGYNVSPAAFGWMTRLLTNQDIAGGRLALCLEGGYELSSLCDCTEACIRALLRSTYERTTGLQDAPLLYRLSDRERTREPHPAALETLKQVSRFHTPYWKSLSAIEISVTPADAWLPGGEEGEPSLLPPITKFTSTNASDQCKRSLGKLDSKNKPSSWPETELVIGVGGSGQQINPRKFVKQACLEEDDVSTVPEDAPLDMTAKSMRLPSHEIYLQPALKMEADVNGASVESTDLITAAALVGLADLHVATSKSIAYGDVWIRGEADQAFSFKTSRESKGYPDLATRSFLCKLHQKQPKLPMFALVDADPHGKSRTHLS</sequence>
<keyword evidence="8" id="KW-0804">Transcription</keyword>
<evidence type="ECO:0000256" key="1">
    <source>
        <dbReference type="ARBA" id="ARBA00004123"/>
    </source>
</evidence>
<evidence type="ECO:0000256" key="8">
    <source>
        <dbReference type="ARBA" id="ARBA00023163"/>
    </source>
</evidence>
<feature type="region of interest" description="Disordered" evidence="10">
    <location>
        <begin position="412"/>
        <end position="436"/>
    </location>
</feature>
<evidence type="ECO:0000259" key="11">
    <source>
        <dbReference type="Pfam" id="PF00850"/>
    </source>
</evidence>
<dbReference type="SUPFAM" id="SSF52768">
    <property type="entry name" value="Arginase/deacetylase"/>
    <property type="match status" value="1"/>
</dbReference>
<dbReference type="EC" id="3.5.1.98" evidence="3"/>
<evidence type="ECO:0000259" key="12">
    <source>
        <dbReference type="Pfam" id="PF21180"/>
    </source>
</evidence>
<gene>
    <name evidence="13" type="ORF">TcWFU_005803</name>
</gene>
<dbReference type="InterPro" id="IPR023801">
    <property type="entry name" value="His_deacetylse_dom"/>
</dbReference>
<dbReference type="InterPro" id="IPR037138">
    <property type="entry name" value="His_deacetylse_dom_sf"/>
</dbReference>
<evidence type="ECO:0000256" key="2">
    <source>
        <dbReference type="ARBA" id="ARBA00007738"/>
    </source>
</evidence>
<feature type="region of interest" description="Disordered" evidence="10">
    <location>
        <begin position="145"/>
        <end position="235"/>
    </location>
</feature>
<dbReference type="InterPro" id="IPR023696">
    <property type="entry name" value="Ureohydrolase_dom_sf"/>
</dbReference>
<evidence type="ECO:0000313" key="13">
    <source>
        <dbReference type="EMBL" id="KAL5112218.1"/>
    </source>
</evidence>
<dbReference type="Proteomes" id="UP001651158">
    <property type="component" value="Unassembled WGS sequence"/>
</dbReference>